<dbReference type="Proteomes" id="UP000313359">
    <property type="component" value="Unassembled WGS sequence"/>
</dbReference>
<evidence type="ECO:0000313" key="2">
    <source>
        <dbReference type="Proteomes" id="UP000313359"/>
    </source>
</evidence>
<reference evidence="1" key="1">
    <citation type="journal article" date="2018" name="Genome Biol. Evol.">
        <title>Genomics and development of Lentinus tigrinus, a white-rot wood-decaying mushroom with dimorphic fruiting bodies.</title>
        <authorList>
            <person name="Wu B."/>
            <person name="Xu Z."/>
            <person name="Knudson A."/>
            <person name="Carlson A."/>
            <person name="Chen N."/>
            <person name="Kovaka S."/>
            <person name="LaButti K."/>
            <person name="Lipzen A."/>
            <person name="Pennachio C."/>
            <person name="Riley R."/>
            <person name="Schakwitz W."/>
            <person name="Umezawa K."/>
            <person name="Ohm R.A."/>
            <person name="Grigoriev I.V."/>
            <person name="Nagy L.G."/>
            <person name="Gibbons J."/>
            <person name="Hibbett D."/>
        </authorList>
    </citation>
    <scope>NUCLEOTIDE SEQUENCE [LARGE SCALE GENOMIC DNA]</scope>
    <source>
        <strain evidence="1">ALCF2SS1-6</strain>
    </source>
</reference>
<name>A0A5C2SEU6_9APHY</name>
<dbReference type="OrthoDB" id="2757906at2759"/>
<accession>A0A5C2SEU6</accession>
<dbReference type="SUPFAM" id="SSF52047">
    <property type="entry name" value="RNI-like"/>
    <property type="match status" value="1"/>
</dbReference>
<keyword evidence="2" id="KW-1185">Reference proteome</keyword>
<protein>
    <recommendedName>
        <fullName evidence="3">F-box domain-containing protein</fullName>
    </recommendedName>
</protein>
<gene>
    <name evidence="1" type="ORF">L227DRAFT_652495</name>
</gene>
<dbReference type="EMBL" id="ML122261">
    <property type="protein sequence ID" value="RPD61777.1"/>
    <property type="molecule type" value="Genomic_DNA"/>
</dbReference>
<evidence type="ECO:0008006" key="3">
    <source>
        <dbReference type="Google" id="ProtNLM"/>
    </source>
</evidence>
<evidence type="ECO:0000313" key="1">
    <source>
        <dbReference type="EMBL" id="RPD61777.1"/>
    </source>
</evidence>
<sequence>MPLHPTMADTLPLQGEVNPRLPTEVCENVIEASYDRCYHLIQSSLATLSSCSLVCRAWRPRGQSLLFEYVLLRDKDALYRYAELVNSSPKVGAYMRTLSFRGYLHVPYSPAVLFPTVLRGKLPNLSEVYFNEFSADAKAAKQLPEGKKELPSLPIHPYFPSLLACISHIRILHLSNVRFSSFGDVARILDKLSNIQELHCEGLSWAVLGQEPQCMVKRDLYDSRTTFLPRLEFLMCLDMDEQGGQRLLSTVGASLRKLWIKFPNDPPSRPVDHPVVEQEDPLVPAIHLECLPHLDRLYFWLAPFPQPQDLTLNSLRDTLASWLPLVPTGGRRGDVSSTERYLYLGPWYRQLFKRDEYLELLRAIGRVVEVALCRPSDDLHAGGSQTTQNTDNGAETDPCRITVVVHALADRLEWAEWWRAGIAECLPTFTKWNRLTVLPVHAHNPTDAWIDYEQLAPVQDLLKLDSADVLAVAGPSISEDITKDTRQSTYAPLGEDDGSTTRYSLLRVAPFNPHIPDFDGVQ</sequence>
<organism evidence="1 2">
    <name type="scientific">Lentinus tigrinus ALCF2SS1-6</name>
    <dbReference type="NCBI Taxonomy" id="1328759"/>
    <lineage>
        <taxon>Eukaryota</taxon>
        <taxon>Fungi</taxon>
        <taxon>Dikarya</taxon>
        <taxon>Basidiomycota</taxon>
        <taxon>Agaricomycotina</taxon>
        <taxon>Agaricomycetes</taxon>
        <taxon>Polyporales</taxon>
        <taxon>Polyporaceae</taxon>
        <taxon>Lentinus</taxon>
    </lineage>
</organism>
<proteinExistence type="predicted"/>
<dbReference type="AlphaFoldDB" id="A0A5C2SEU6"/>